<feature type="region of interest" description="Disordered" evidence="1">
    <location>
        <begin position="50"/>
        <end position="73"/>
    </location>
</feature>
<keyword evidence="4" id="KW-1185">Reference proteome</keyword>
<keyword evidence="2" id="KW-0812">Transmembrane</keyword>
<dbReference type="AlphaFoldDB" id="A0A1W1YW08"/>
<evidence type="ECO:0008006" key="5">
    <source>
        <dbReference type="Google" id="ProtNLM"/>
    </source>
</evidence>
<evidence type="ECO:0000313" key="4">
    <source>
        <dbReference type="Proteomes" id="UP000192790"/>
    </source>
</evidence>
<dbReference type="EMBL" id="FWXW01000001">
    <property type="protein sequence ID" value="SMC39888.1"/>
    <property type="molecule type" value="Genomic_DNA"/>
</dbReference>
<evidence type="ECO:0000256" key="2">
    <source>
        <dbReference type="SAM" id="Phobius"/>
    </source>
</evidence>
<evidence type="ECO:0000256" key="1">
    <source>
        <dbReference type="SAM" id="MobiDB-lite"/>
    </source>
</evidence>
<organism evidence="3 4">
    <name type="scientific">Papillibacter cinnamivorans DSM 12816</name>
    <dbReference type="NCBI Taxonomy" id="1122930"/>
    <lineage>
        <taxon>Bacteria</taxon>
        <taxon>Bacillati</taxon>
        <taxon>Bacillota</taxon>
        <taxon>Clostridia</taxon>
        <taxon>Eubacteriales</taxon>
        <taxon>Oscillospiraceae</taxon>
        <taxon>Papillibacter</taxon>
    </lineage>
</organism>
<feature type="transmembrane region" description="Helical" evidence="2">
    <location>
        <begin position="161"/>
        <end position="186"/>
    </location>
</feature>
<feature type="transmembrane region" description="Helical" evidence="2">
    <location>
        <begin position="121"/>
        <end position="141"/>
    </location>
</feature>
<feature type="compositionally biased region" description="Basic residues" evidence="1">
    <location>
        <begin position="51"/>
        <end position="65"/>
    </location>
</feature>
<evidence type="ECO:0000313" key="3">
    <source>
        <dbReference type="EMBL" id="SMC39888.1"/>
    </source>
</evidence>
<keyword evidence="2" id="KW-0472">Membrane</keyword>
<accession>A0A1W1YW08</accession>
<keyword evidence="2" id="KW-1133">Transmembrane helix</keyword>
<dbReference type="OrthoDB" id="1860975at2"/>
<sequence length="209" mass="22845">MTVSPIWIILGAVLLGLLLLLLLRVGVDLEYGETLTLRLRAGPLRFTLAPGRKKPPAKKKEKKAVRKEEKPEAGLKDTLEKTKEFLPLALDTAGRFRKKLRIDLLILEITVRGADPAEAGILYGGLSALLGASLPALENAFDLRKRRIVAHLDFTPGKPSVYTHAVFSLAVWQGLAVGFHFLMGYLKLRRARKSRAGTESTPSASPASS</sequence>
<name>A0A1W1YW08_9FIRM</name>
<dbReference type="STRING" id="1122930.SAMN02745168_0675"/>
<feature type="transmembrane region" description="Helical" evidence="2">
    <location>
        <begin position="6"/>
        <end position="27"/>
    </location>
</feature>
<gene>
    <name evidence="3" type="ORF">SAMN02745168_0675</name>
</gene>
<reference evidence="3 4" key="1">
    <citation type="submission" date="2017-04" db="EMBL/GenBank/DDBJ databases">
        <authorList>
            <person name="Afonso C.L."/>
            <person name="Miller P.J."/>
            <person name="Scott M.A."/>
            <person name="Spackman E."/>
            <person name="Goraichik I."/>
            <person name="Dimitrov K.M."/>
            <person name="Suarez D.L."/>
            <person name="Swayne D.E."/>
        </authorList>
    </citation>
    <scope>NUCLEOTIDE SEQUENCE [LARGE SCALE GENOMIC DNA]</scope>
    <source>
        <strain evidence="3 4">DSM 12816</strain>
    </source>
</reference>
<dbReference type="RefSeq" id="WP_084233291.1">
    <property type="nucleotide sequence ID" value="NZ_FWXW01000001.1"/>
</dbReference>
<proteinExistence type="predicted"/>
<dbReference type="Proteomes" id="UP000192790">
    <property type="component" value="Unassembled WGS sequence"/>
</dbReference>
<protein>
    <recommendedName>
        <fullName evidence="5">DUF2953 domain-containing protein</fullName>
    </recommendedName>
</protein>